<dbReference type="InterPro" id="IPR019888">
    <property type="entry name" value="Tscrpt_reg_AsnC-like"/>
</dbReference>
<evidence type="ECO:0000259" key="1">
    <source>
        <dbReference type="Pfam" id="PF01037"/>
    </source>
</evidence>
<dbReference type="SMART" id="SM00344">
    <property type="entry name" value="HTH_ASNC"/>
    <property type="match status" value="1"/>
</dbReference>
<reference evidence="3" key="1">
    <citation type="journal article" date="2019" name="Int. J. Syst. Evol. Microbiol.">
        <title>The Global Catalogue of Microorganisms (GCM) 10K type strain sequencing project: providing services to taxonomists for standard genome sequencing and annotation.</title>
        <authorList>
            <consortium name="The Broad Institute Genomics Platform"/>
            <consortium name="The Broad Institute Genome Sequencing Center for Infectious Disease"/>
            <person name="Wu L."/>
            <person name="Ma J."/>
        </authorList>
    </citation>
    <scope>NUCLEOTIDE SEQUENCE [LARGE SCALE GENOMIC DNA]</scope>
    <source>
        <strain evidence="3">TISTR 1511</strain>
    </source>
</reference>
<dbReference type="InterPro" id="IPR011008">
    <property type="entry name" value="Dimeric_a/b-barrel"/>
</dbReference>
<name>A0ABW5RGC1_9MICO</name>
<dbReference type="SUPFAM" id="SSF46785">
    <property type="entry name" value="Winged helix' DNA-binding domain"/>
    <property type="match status" value="1"/>
</dbReference>
<dbReference type="PANTHER" id="PTHR30154:SF34">
    <property type="entry name" value="TRANSCRIPTIONAL REGULATOR AZLB"/>
    <property type="match status" value="1"/>
</dbReference>
<sequence>MDRLDYRIVEHFTANPGTSVLAASRELNVARPTVQARLNRLRDTGILVEILPKLAPEPMGYPVQAMVMAQIDQSAWHGELHDNLLEIPEVVDCSTMAGDWDLLIRVVAKSNTDLQRVIDKIGTLDPIERTTTSIVLRELMRDRMLPLMDVATSESTSK</sequence>
<dbReference type="Gene3D" id="1.10.10.10">
    <property type="entry name" value="Winged helix-like DNA-binding domain superfamily/Winged helix DNA-binding domain"/>
    <property type="match status" value="1"/>
</dbReference>
<dbReference type="InterPro" id="IPR019887">
    <property type="entry name" value="Tscrpt_reg_AsnC/Lrp_C"/>
</dbReference>
<dbReference type="SUPFAM" id="SSF54909">
    <property type="entry name" value="Dimeric alpha+beta barrel"/>
    <property type="match status" value="1"/>
</dbReference>
<dbReference type="Pfam" id="PF01037">
    <property type="entry name" value="AsnC_trans_reg"/>
    <property type="match status" value="1"/>
</dbReference>
<dbReference type="EMBL" id="JBHUNF010000001">
    <property type="protein sequence ID" value="MFD2674146.1"/>
    <property type="molecule type" value="Genomic_DNA"/>
</dbReference>
<protein>
    <submittedName>
        <fullName evidence="2">Lrp/AsnC family transcriptional regulator</fullName>
    </submittedName>
</protein>
<evidence type="ECO:0000313" key="3">
    <source>
        <dbReference type="Proteomes" id="UP001597453"/>
    </source>
</evidence>
<dbReference type="InterPro" id="IPR036390">
    <property type="entry name" value="WH_DNA-bd_sf"/>
</dbReference>
<keyword evidence="3" id="KW-1185">Reference proteome</keyword>
<organism evidence="2 3">
    <name type="scientific">Gulosibacter bifidus</name>
    <dbReference type="NCBI Taxonomy" id="272239"/>
    <lineage>
        <taxon>Bacteria</taxon>
        <taxon>Bacillati</taxon>
        <taxon>Actinomycetota</taxon>
        <taxon>Actinomycetes</taxon>
        <taxon>Micrococcales</taxon>
        <taxon>Microbacteriaceae</taxon>
        <taxon>Gulosibacter</taxon>
    </lineage>
</organism>
<dbReference type="InterPro" id="IPR036388">
    <property type="entry name" value="WH-like_DNA-bd_sf"/>
</dbReference>
<dbReference type="RefSeq" id="WP_083524620.1">
    <property type="nucleotide sequence ID" value="NZ_JBHUNF010000001.1"/>
</dbReference>
<gene>
    <name evidence="2" type="ORF">ACFSUQ_02375</name>
</gene>
<dbReference type="Gene3D" id="3.30.70.920">
    <property type="match status" value="1"/>
</dbReference>
<feature type="domain" description="Transcription regulator AsnC/Lrp ligand binding" evidence="1">
    <location>
        <begin position="68"/>
        <end position="138"/>
    </location>
</feature>
<dbReference type="PANTHER" id="PTHR30154">
    <property type="entry name" value="LEUCINE-RESPONSIVE REGULATORY PROTEIN"/>
    <property type="match status" value="1"/>
</dbReference>
<comment type="caution">
    <text evidence="2">The sequence shown here is derived from an EMBL/GenBank/DDBJ whole genome shotgun (WGS) entry which is preliminary data.</text>
</comment>
<dbReference type="Proteomes" id="UP001597453">
    <property type="component" value="Unassembled WGS sequence"/>
</dbReference>
<accession>A0ABW5RGC1</accession>
<dbReference type="Pfam" id="PF13412">
    <property type="entry name" value="HTH_24"/>
    <property type="match status" value="1"/>
</dbReference>
<evidence type="ECO:0000313" key="2">
    <source>
        <dbReference type="EMBL" id="MFD2674146.1"/>
    </source>
</evidence>
<proteinExistence type="predicted"/>